<dbReference type="InterPro" id="IPR036291">
    <property type="entry name" value="NAD(P)-bd_dom_sf"/>
</dbReference>
<accession>A0A9P4QBU3</accession>
<dbReference type="AlphaFoldDB" id="A0A9P4QBU3"/>
<evidence type="ECO:0008006" key="3">
    <source>
        <dbReference type="Google" id="ProtNLM"/>
    </source>
</evidence>
<keyword evidence="2" id="KW-1185">Reference proteome</keyword>
<dbReference type="EMBL" id="MU003776">
    <property type="protein sequence ID" value="KAF2723534.1"/>
    <property type="molecule type" value="Genomic_DNA"/>
</dbReference>
<evidence type="ECO:0000313" key="1">
    <source>
        <dbReference type="EMBL" id="KAF2723534.1"/>
    </source>
</evidence>
<reference evidence="1" key="1">
    <citation type="journal article" date="2020" name="Stud. Mycol.">
        <title>101 Dothideomycetes genomes: a test case for predicting lifestyles and emergence of pathogens.</title>
        <authorList>
            <person name="Haridas S."/>
            <person name="Albert R."/>
            <person name="Binder M."/>
            <person name="Bloem J."/>
            <person name="Labutti K."/>
            <person name="Salamov A."/>
            <person name="Andreopoulos B."/>
            <person name="Baker S."/>
            <person name="Barry K."/>
            <person name="Bills G."/>
            <person name="Bluhm B."/>
            <person name="Cannon C."/>
            <person name="Castanera R."/>
            <person name="Culley D."/>
            <person name="Daum C."/>
            <person name="Ezra D."/>
            <person name="Gonzalez J."/>
            <person name="Henrissat B."/>
            <person name="Kuo A."/>
            <person name="Liang C."/>
            <person name="Lipzen A."/>
            <person name="Lutzoni F."/>
            <person name="Magnuson J."/>
            <person name="Mondo S."/>
            <person name="Nolan M."/>
            <person name="Ohm R."/>
            <person name="Pangilinan J."/>
            <person name="Park H.-J."/>
            <person name="Ramirez L."/>
            <person name="Alfaro M."/>
            <person name="Sun H."/>
            <person name="Tritt A."/>
            <person name="Yoshinaga Y."/>
            <person name="Zwiers L.-H."/>
            <person name="Turgeon B."/>
            <person name="Goodwin S."/>
            <person name="Spatafora J."/>
            <person name="Crous P."/>
            <person name="Grigoriev I."/>
        </authorList>
    </citation>
    <scope>NUCLEOTIDE SEQUENCE</scope>
    <source>
        <strain evidence="1">CBS 116435</strain>
    </source>
</reference>
<dbReference type="SUPFAM" id="SSF51735">
    <property type="entry name" value="NAD(P)-binding Rossmann-fold domains"/>
    <property type="match status" value="1"/>
</dbReference>
<protein>
    <recommendedName>
        <fullName evidence="3">NAD(P)-binding domain-containing protein</fullName>
    </recommendedName>
</protein>
<name>A0A9P4QBU3_9PEZI</name>
<dbReference type="OrthoDB" id="9975943at2759"/>
<proteinExistence type="predicted"/>
<sequence>MAHIILTGATGMAGAAILKYALASPSIAKVSIISRRPVELAKDHPKANVIVQKDFENYPSEILEQLKGATGCIWAQGISSNGMREDEYTKITVDYPLVAAKTFSHLEKRFNFVYMSGEGADQSERSFMMFGRVKGRAERELQELGAEQQSLSVYNVRPAMINPQGDYVAQRKVTLGDRTATVLGSVFGVIWKSTVIGTDKLAKVCVDLAVGEGGPVAPGLGIEADGHVLRNTALRRLAGK</sequence>
<comment type="caution">
    <text evidence="1">The sequence shown here is derived from an EMBL/GenBank/DDBJ whole genome shotgun (WGS) entry which is preliminary data.</text>
</comment>
<dbReference type="Proteomes" id="UP000799441">
    <property type="component" value="Unassembled WGS sequence"/>
</dbReference>
<dbReference type="Gene3D" id="3.40.50.720">
    <property type="entry name" value="NAD(P)-binding Rossmann-like Domain"/>
    <property type="match status" value="1"/>
</dbReference>
<evidence type="ECO:0000313" key="2">
    <source>
        <dbReference type="Proteomes" id="UP000799441"/>
    </source>
</evidence>
<dbReference type="PANTHER" id="PTHR14097">
    <property type="entry name" value="OXIDOREDUCTASE HTATIP2"/>
    <property type="match status" value="1"/>
</dbReference>
<gene>
    <name evidence="1" type="ORF">K431DRAFT_282977</name>
</gene>
<organism evidence="1 2">
    <name type="scientific">Polychaeton citri CBS 116435</name>
    <dbReference type="NCBI Taxonomy" id="1314669"/>
    <lineage>
        <taxon>Eukaryota</taxon>
        <taxon>Fungi</taxon>
        <taxon>Dikarya</taxon>
        <taxon>Ascomycota</taxon>
        <taxon>Pezizomycotina</taxon>
        <taxon>Dothideomycetes</taxon>
        <taxon>Dothideomycetidae</taxon>
        <taxon>Capnodiales</taxon>
        <taxon>Capnodiaceae</taxon>
        <taxon>Polychaeton</taxon>
    </lineage>
</organism>
<dbReference type="PANTHER" id="PTHR14097:SF8">
    <property type="entry name" value="NAD(P)-BINDING DOMAIN-CONTAINING PROTEIN"/>
    <property type="match status" value="1"/>
</dbReference>